<evidence type="ECO:0000313" key="2">
    <source>
        <dbReference type="Proteomes" id="UP000639643"/>
    </source>
</evidence>
<dbReference type="AlphaFoldDB" id="A0A8H6KJA1"/>
<organism evidence="1 2">
    <name type="scientific">Colletotrichum musicola</name>
    <dbReference type="NCBI Taxonomy" id="2175873"/>
    <lineage>
        <taxon>Eukaryota</taxon>
        <taxon>Fungi</taxon>
        <taxon>Dikarya</taxon>
        <taxon>Ascomycota</taxon>
        <taxon>Pezizomycotina</taxon>
        <taxon>Sordariomycetes</taxon>
        <taxon>Hypocreomycetidae</taxon>
        <taxon>Glomerellales</taxon>
        <taxon>Glomerellaceae</taxon>
        <taxon>Colletotrichum</taxon>
        <taxon>Colletotrichum orchidearum species complex</taxon>
    </lineage>
</organism>
<reference evidence="1" key="1">
    <citation type="journal article" date="2020" name="Phytopathology">
        <title>Genome Sequence Resources of Colletotrichum truncatum, C. plurivorum, C. musicola, and C. sojae: Four Species Pathogenic to Soybean (Glycine max).</title>
        <authorList>
            <person name="Rogerio F."/>
            <person name="Boufleur T.R."/>
            <person name="Ciampi-Guillardi M."/>
            <person name="Sukno S.A."/>
            <person name="Thon M.R."/>
            <person name="Massola Junior N.S."/>
            <person name="Baroncelli R."/>
        </authorList>
    </citation>
    <scope>NUCLEOTIDE SEQUENCE</scope>
    <source>
        <strain evidence="1">LFN0074</strain>
    </source>
</reference>
<evidence type="ECO:0000313" key="1">
    <source>
        <dbReference type="EMBL" id="KAF6832522.1"/>
    </source>
</evidence>
<accession>A0A8H6KJA1</accession>
<name>A0A8H6KJA1_9PEZI</name>
<dbReference type="Proteomes" id="UP000639643">
    <property type="component" value="Unassembled WGS sequence"/>
</dbReference>
<dbReference type="EMBL" id="WIGM01000235">
    <property type="protein sequence ID" value="KAF6832522.1"/>
    <property type="molecule type" value="Genomic_DNA"/>
</dbReference>
<dbReference type="PANTHER" id="PTHR37015">
    <property type="entry name" value="REVERSE TRANSCRIPTASE DOMAIN-CONTAINING PROTEIN"/>
    <property type="match status" value="1"/>
</dbReference>
<proteinExistence type="predicted"/>
<keyword evidence="2" id="KW-1185">Reference proteome</keyword>
<comment type="caution">
    <text evidence="1">The sequence shown here is derived from an EMBL/GenBank/DDBJ whole genome shotgun (WGS) entry which is preliminary data.</text>
</comment>
<dbReference type="OrthoDB" id="74545at2759"/>
<protein>
    <submittedName>
        <fullName evidence="1">Uncharacterized protein</fullName>
    </submittedName>
</protein>
<gene>
    <name evidence="1" type="ORF">CMUS01_06888</name>
</gene>
<sequence length="133" mass="15096">MAPAASFLSKTLKSITLEKIRELSKQRTQYESRKEAVLAAAADPSLTQQKRIKILIDGVNDLIVKAQDEDDDFESKRIEKTLDEISKRPDQSTWDAPVPIALLDSHEALLRSKLDVQSRRLSAVELYSRFVKE</sequence>
<dbReference type="PANTHER" id="PTHR37015:SF2">
    <property type="entry name" value="REVERSE TRANSCRIPTASE DOMAIN-CONTAINING PROTEIN"/>
    <property type="match status" value="1"/>
</dbReference>